<evidence type="ECO:0000256" key="1">
    <source>
        <dbReference type="SAM" id="MobiDB-lite"/>
    </source>
</evidence>
<comment type="caution">
    <text evidence="2">The sequence shown here is derived from an EMBL/GenBank/DDBJ whole genome shotgun (WGS) entry which is preliminary data.</text>
</comment>
<proteinExistence type="predicted"/>
<name>A0A8H5HF33_9AGAR</name>
<feature type="compositionally biased region" description="Basic and acidic residues" evidence="1">
    <location>
        <begin position="345"/>
        <end position="359"/>
    </location>
</feature>
<evidence type="ECO:0008006" key="4">
    <source>
        <dbReference type="Google" id="ProtNLM"/>
    </source>
</evidence>
<evidence type="ECO:0000313" key="2">
    <source>
        <dbReference type="EMBL" id="KAF5382097.1"/>
    </source>
</evidence>
<reference evidence="2 3" key="1">
    <citation type="journal article" date="2020" name="ISME J.">
        <title>Uncovering the hidden diversity of litter-decomposition mechanisms in mushroom-forming fungi.</title>
        <authorList>
            <person name="Floudas D."/>
            <person name="Bentzer J."/>
            <person name="Ahren D."/>
            <person name="Johansson T."/>
            <person name="Persson P."/>
            <person name="Tunlid A."/>
        </authorList>
    </citation>
    <scope>NUCLEOTIDE SEQUENCE [LARGE SCALE GENOMIC DNA]</scope>
    <source>
        <strain evidence="2 3">CBS 661.87</strain>
    </source>
</reference>
<organism evidence="2 3">
    <name type="scientific">Tricholomella constricta</name>
    <dbReference type="NCBI Taxonomy" id="117010"/>
    <lineage>
        <taxon>Eukaryota</taxon>
        <taxon>Fungi</taxon>
        <taxon>Dikarya</taxon>
        <taxon>Basidiomycota</taxon>
        <taxon>Agaricomycotina</taxon>
        <taxon>Agaricomycetes</taxon>
        <taxon>Agaricomycetidae</taxon>
        <taxon>Agaricales</taxon>
        <taxon>Tricholomatineae</taxon>
        <taxon>Lyophyllaceae</taxon>
        <taxon>Tricholomella</taxon>
    </lineage>
</organism>
<gene>
    <name evidence="2" type="ORF">D9615_004218</name>
</gene>
<feature type="compositionally biased region" description="Gly residues" evidence="1">
    <location>
        <begin position="321"/>
        <end position="331"/>
    </location>
</feature>
<feature type="region of interest" description="Disordered" evidence="1">
    <location>
        <begin position="1"/>
        <end position="22"/>
    </location>
</feature>
<accession>A0A8H5HF33</accession>
<feature type="compositionally biased region" description="Gly residues" evidence="1">
    <location>
        <begin position="286"/>
        <end position="308"/>
    </location>
</feature>
<feature type="compositionally biased region" description="Basic residues" evidence="1">
    <location>
        <begin position="309"/>
        <end position="320"/>
    </location>
</feature>
<keyword evidence="3" id="KW-1185">Reference proteome</keyword>
<protein>
    <recommendedName>
        <fullName evidence="4">HNH endonuclease</fullName>
    </recommendedName>
</protein>
<sequence length="389" mass="40841">MSGKSQDPSVRSGDSQASSVGSMIRHTSGNRCAICLNLLPETGLQAAHLIDSAEAGVWQLAMAVRIGLLTSGYQRSSAENGMAQCPTCHQAYFTPDLIALSPSLPVLNYILDYVNNAGANRRPLHEVFSLLRQAMTGAIVALPDPAPILPFLGLFSIVILKPEGLVRRRISTQHLPALSILQDNRFMLAPDGTPPEGANVARIFDVLATGALDPVPVSQGMIPLSAEDPEFRQRRYWRLTVLPEAILTALMARNSLGTFRGEEIDVATRIYHILSLEAMQRNQLGPAGGGGPGDGGGPGHGGGPGRGGGRGRGRGGRSGRGRGGSGGGGPSGDNSSPQKRTLRSTNREPPRKKGREGGQGKKKGGLRSGSLEAVESGLGDTRCEDLILA</sequence>
<dbReference type="EMBL" id="JAACJP010000009">
    <property type="protein sequence ID" value="KAF5382097.1"/>
    <property type="molecule type" value="Genomic_DNA"/>
</dbReference>
<evidence type="ECO:0000313" key="3">
    <source>
        <dbReference type="Proteomes" id="UP000565441"/>
    </source>
</evidence>
<dbReference type="Proteomes" id="UP000565441">
    <property type="component" value="Unassembled WGS sequence"/>
</dbReference>
<dbReference type="OrthoDB" id="3251394at2759"/>
<dbReference type="AlphaFoldDB" id="A0A8H5HF33"/>
<feature type="region of interest" description="Disordered" evidence="1">
    <location>
        <begin position="282"/>
        <end position="389"/>
    </location>
</feature>